<dbReference type="AlphaFoldDB" id="A0A936Z951"/>
<comment type="subcellular location">
    <subcellularLocation>
        <location evidence="1">Cell membrane</location>
        <topology evidence="1">Multi-pass membrane protein</topology>
    </subcellularLocation>
</comment>
<feature type="transmembrane region" description="Helical" evidence="6">
    <location>
        <begin position="149"/>
        <end position="168"/>
    </location>
</feature>
<keyword evidence="4 6" id="KW-1133">Transmembrane helix</keyword>
<protein>
    <submittedName>
        <fullName evidence="8">MFS transporter</fullName>
    </submittedName>
</protein>
<dbReference type="RefSeq" id="WP_202063604.1">
    <property type="nucleotide sequence ID" value="NZ_JAEQMY010000049.1"/>
</dbReference>
<feature type="transmembrane region" description="Helical" evidence="6">
    <location>
        <begin position="174"/>
        <end position="192"/>
    </location>
</feature>
<feature type="transmembrane region" description="Helical" evidence="6">
    <location>
        <begin position="15"/>
        <end position="36"/>
    </location>
</feature>
<dbReference type="SUPFAM" id="SSF103473">
    <property type="entry name" value="MFS general substrate transporter"/>
    <property type="match status" value="1"/>
</dbReference>
<evidence type="ECO:0000256" key="3">
    <source>
        <dbReference type="ARBA" id="ARBA00022692"/>
    </source>
</evidence>
<evidence type="ECO:0000256" key="2">
    <source>
        <dbReference type="ARBA" id="ARBA00022475"/>
    </source>
</evidence>
<feature type="transmembrane region" description="Helical" evidence="6">
    <location>
        <begin position="315"/>
        <end position="332"/>
    </location>
</feature>
<dbReference type="InterPro" id="IPR050189">
    <property type="entry name" value="MFS_Efflux_Transporters"/>
</dbReference>
<dbReference type="Proteomes" id="UP000605848">
    <property type="component" value="Unassembled WGS sequence"/>
</dbReference>
<feature type="transmembrane region" description="Helical" evidence="6">
    <location>
        <begin position="83"/>
        <end position="101"/>
    </location>
</feature>
<keyword evidence="3 6" id="KW-0812">Transmembrane</keyword>
<evidence type="ECO:0000256" key="1">
    <source>
        <dbReference type="ARBA" id="ARBA00004651"/>
    </source>
</evidence>
<feature type="transmembrane region" description="Helical" evidence="6">
    <location>
        <begin position="353"/>
        <end position="373"/>
    </location>
</feature>
<feature type="transmembrane region" description="Helical" evidence="6">
    <location>
        <begin position="107"/>
        <end position="129"/>
    </location>
</feature>
<evidence type="ECO:0000313" key="8">
    <source>
        <dbReference type="EMBL" id="MBL0406743.1"/>
    </source>
</evidence>
<keyword evidence="9" id="KW-1185">Reference proteome</keyword>
<dbReference type="Gene3D" id="1.20.1250.20">
    <property type="entry name" value="MFS general substrate transporter like domains"/>
    <property type="match status" value="2"/>
</dbReference>
<feature type="transmembrane region" description="Helical" evidence="6">
    <location>
        <begin position="290"/>
        <end position="309"/>
    </location>
</feature>
<evidence type="ECO:0000259" key="7">
    <source>
        <dbReference type="PROSITE" id="PS50850"/>
    </source>
</evidence>
<name>A0A936Z951_9HYPH</name>
<dbReference type="InterPro" id="IPR020846">
    <property type="entry name" value="MFS_dom"/>
</dbReference>
<evidence type="ECO:0000256" key="6">
    <source>
        <dbReference type="SAM" id="Phobius"/>
    </source>
</evidence>
<dbReference type="GO" id="GO:0022857">
    <property type="term" value="F:transmembrane transporter activity"/>
    <property type="evidence" value="ECO:0007669"/>
    <property type="project" value="InterPro"/>
</dbReference>
<dbReference type="PROSITE" id="PS50850">
    <property type="entry name" value="MFS"/>
    <property type="match status" value="1"/>
</dbReference>
<evidence type="ECO:0000313" key="9">
    <source>
        <dbReference type="Proteomes" id="UP000605848"/>
    </source>
</evidence>
<evidence type="ECO:0000256" key="4">
    <source>
        <dbReference type="ARBA" id="ARBA00022989"/>
    </source>
</evidence>
<feature type="transmembrane region" description="Helical" evidence="6">
    <location>
        <begin position="385"/>
        <end position="404"/>
    </location>
</feature>
<sequence length="419" mass="44629">MNSAPKLGQTRSETALFLVAALVAIYAISQFLRNSIGVIANDLARELDLSATQTGLLSSAFFLAFAAVQIPIGILIDRYGPKRTMLATSVLTVAGTVLFALAPSASWLIAARALMGLGCSTFFMAPLVIYARRFPPERFAALTSLQMGLANTGTLAATAPLAASVAVFGWRASFLAVAALTVVIAFVVVWIVPKDSGSAKPKESWAAAFRGVAAALKVPSFWPVFFMHLTTYGCFASVVGLWGGPWLSDVHGPDLATRGRILLLGATAQICGMLLWGAMDRFWGSYKKPVLIGSTVTILLLGVLIFAPLDRTWAAFWFIPFGLFVAYTPILTSHGKSLFPSELTGRGITLMNIGTMGGAFLSQSITGLLIDLVGRSGLGVYKPEGYRLVFAALAGWLLLSLTFYSRAIDPHPSRHASKA</sequence>
<dbReference type="InterPro" id="IPR011701">
    <property type="entry name" value="MFS"/>
</dbReference>
<reference evidence="8" key="1">
    <citation type="submission" date="2021-01" db="EMBL/GenBank/DDBJ databases">
        <title>Microvirga sp.</title>
        <authorList>
            <person name="Kim M.K."/>
        </authorList>
    </citation>
    <scope>NUCLEOTIDE SEQUENCE</scope>
    <source>
        <strain evidence="8">5420S-16</strain>
    </source>
</reference>
<feature type="transmembrane region" description="Helical" evidence="6">
    <location>
        <begin position="56"/>
        <end position="76"/>
    </location>
</feature>
<dbReference type="PANTHER" id="PTHR43124:SF3">
    <property type="entry name" value="CHLORAMPHENICOL EFFLUX PUMP RV0191"/>
    <property type="match status" value="1"/>
</dbReference>
<feature type="transmembrane region" description="Helical" evidence="6">
    <location>
        <begin position="261"/>
        <end position="278"/>
    </location>
</feature>
<dbReference type="PANTHER" id="PTHR43124">
    <property type="entry name" value="PURINE EFFLUX PUMP PBUE"/>
    <property type="match status" value="1"/>
</dbReference>
<organism evidence="8 9">
    <name type="scientific">Microvirga aerilata</name>
    <dbReference type="NCBI Taxonomy" id="670292"/>
    <lineage>
        <taxon>Bacteria</taxon>
        <taxon>Pseudomonadati</taxon>
        <taxon>Pseudomonadota</taxon>
        <taxon>Alphaproteobacteria</taxon>
        <taxon>Hyphomicrobiales</taxon>
        <taxon>Methylobacteriaceae</taxon>
        <taxon>Microvirga</taxon>
    </lineage>
</organism>
<gene>
    <name evidence="8" type="ORF">JKG68_22600</name>
</gene>
<dbReference type="EMBL" id="JAEQMY010000049">
    <property type="protein sequence ID" value="MBL0406743.1"/>
    <property type="molecule type" value="Genomic_DNA"/>
</dbReference>
<evidence type="ECO:0000256" key="5">
    <source>
        <dbReference type="ARBA" id="ARBA00023136"/>
    </source>
</evidence>
<proteinExistence type="predicted"/>
<dbReference type="InterPro" id="IPR036259">
    <property type="entry name" value="MFS_trans_sf"/>
</dbReference>
<dbReference type="GO" id="GO:0005886">
    <property type="term" value="C:plasma membrane"/>
    <property type="evidence" value="ECO:0007669"/>
    <property type="project" value="UniProtKB-SubCell"/>
</dbReference>
<feature type="transmembrane region" description="Helical" evidence="6">
    <location>
        <begin position="220"/>
        <end position="241"/>
    </location>
</feature>
<keyword evidence="5 6" id="KW-0472">Membrane</keyword>
<accession>A0A936Z951</accession>
<feature type="domain" description="Major facilitator superfamily (MFS) profile" evidence="7">
    <location>
        <begin position="15"/>
        <end position="412"/>
    </location>
</feature>
<dbReference type="Pfam" id="PF07690">
    <property type="entry name" value="MFS_1"/>
    <property type="match status" value="1"/>
</dbReference>
<keyword evidence="2" id="KW-1003">Cell membrane</keyword>
<comment type="caution">
    <text evidence="8">The sequence shown here is derived from an EMBL/GenBank/DDBJ whole genome shotgun (WGS) entry which is preliminary data.</text>
</comment>